<reference evidence="1" key="1">
    <citation type="submission" date="2014-09" db="EMBL/GenBank/DDBJ databases">
        <authorList>
            <person name="Magalhaes I.L.F."/>
            <person name="Oliveira U."/>
            <person name="Santos F.R."/>
            <person name="Vidigal T.H.D.A."/>
            <person name="Brescovit A.D."/>
            <person name="Santos A.J."/>
        </authorList>
    </citation>
    <scope>NUCLEOTIDE SEQUENCE</scope>
    <source>
        <tissue evidence="1">Shoot tissue taken approximately 20 cm above the soil surface</tissue>
    </source>
</reference>
<dbReference type="AlphaFoldDB" id="A0A0A9U663"/>
<evidence type="ECO:0000313" key="1">
    <source>
        <dbReference type="EMBL" id="JAD17010.1"/>
    </source>
</evidence>
<reference evidence="1" key="2">
    <citation type="journal article" date="2015" name="Data Brief">
        <title>Shoot transcriptome of the giant reed, Arundo donax.</title>
        <authorList>
            <person name="Barrero R.A."/>
            <person name="Guerrero F.D."/>
            <person name="Moolhuijzen P."/>
            <person name="Goolsby J.A."/>
            <person name="Tidwell J."/>
            <person name="Bellgard S.E."/>
            <person name="Bellgard M.I."/>
        </authorList>
    </citation>
    <scope>NUCLEOTIDE SEQUENCE</scope>
    <source>
        <tissue evidence="1">Shoot tissue taken approximately 20 cm above the soil surface</tissue>
    </source>
</reference>
<accession>A0A0A9U663</accession>
<sequence length="17" mass="2145">MVSRIYCPEPQKCRFMR</sequence>
<organism evidence="1">
    <name type="scientific">Arundo donax</name>
    <name type="common">Giant reed</name>
    <name type="synonym">Donax arundinaceus</name>
    <dbReference type="NCBI Taxonomy" id="35708"/>
    <lineage>
        <taxon>Eukaryota</taxon>
        <taxon>Viridiplantae</taxon>
        <taxon>Streptophyta</taxon>
        <taxon>Embryophyta</taxon>
        <taxon>Tracheophyta</taxon>
        <taxon>Spermatophyta</taxon>
        <taxon>Magnoliopsida</taxon>
        <taxon>Liliopsida</taxon>
        <taxon>Poales</taxon>
        <taxon>Poaceae</taxon>
        <taxon>PACMAD clade</taxon>
        <taxon>Arundinoideae</taxon>
        <taxon>Arundineae</taxon>
        <taxon>Arundo</taxon>
    </lineage>
</organism>
<name>A0A0A9U663_ARUDO</name>
<proteinExistence type="predicted"/>
<protein>
    <submittedName>
        <fullName evidence="1">Uncharacterized protein</fullName>
    </submittedName>
</protein>
<dbReference type="EMBL" id="GBRH01280885">
    <property type="protein sequence ID" value="JAD17010.1"/>
    <property type="molecule type" value="Transcribed_RNA"/>
</dbReference>